<dbReference type="InterPro" id="IPR026444">
    <property type="entry name" value="Secre_tail"/>
</dbReference>
<evidence type="ECO:0000256" key="1">
    <source>
        <dbReference type="ARBA" id="ARBA00022729"/>
    </source>
</evidence>
<evidence type="ECO:0000256" key="2">
    <source>
        <dbReference type="SAM" id="SignalP"/>
    </source>
</evidence>
<evidence type="ECO:0000259" key="3">
    <source>
        <dbReference type="Pfam" id="PF13205"/>
    </source>
</evidence>
<feature type="domain" description="Secretion system C-terminal sorting" evidence="4">
    <location>
        <begin position="829"/>
        <end position="899"/>
    </location>
</feature>
<evidence type="ECO:0008006" key="7">
    <source>
        <dbReference type="Google" id="ProtNLM"/>
    </source>
</evidence>
<organism evidence="5 6">
    <name type="scientific">Rhodothermus marinus (strain ATCC 43812 / DSM 4252 / R-10)</name>
    <name type="common">Rhodothermus obamensis</name>
    <dbReference type="NCBI Taxonomy" id="518766"/>
    <lineage>
        <taxon>Bacteria</taxon>
        <taxon>Pseudomonadati</taxon>
        <taxon>Rhodothermota</taxon>
        <taxon>Rhodothermia</taxon>
        <taxon>Rhodothermales</taxon>
        <taxon>Rhodothermaceae</taxon>
        <taxon>Rhodothermus</taxon>
    </lineage>
</organism>
<evidence type="ECO:0000313" key="5">
    <source>
        <dbReference type="EMBL" id="ACY47728.1"/>
    </source>
</evidence>
<evidence type="ECO:0000313" key="6">
    <source>
        <dbReference type="Proteomes" id="UP000002221"/>
    </source>
</evidence>
<dbReference type="EMBL" id="CP001807">
    <property type="protein sequence ID" value="ACY47728.1"/>
    <property type="molecule type" value="Genomic_DNA"/>
</dbReference>
<dbReference type="InterPro" id="IPR032812">
    <property type="entry name" value="SbsA_Ig"/>
</dbReference>
<protein>
    <recommendedName>
        <fullName evidence="7">T9SS type A sorting domain-containing protein</fullName>
    </recommendedName>
</protein>
<gene>
    <name evidence="5" type="ordered locus">Rmar_0831</name>
</gene>
<feature type="signal peptide" evidence="2">
    <location>
        <begin position="1"/>
        <end position="18"/>
    </location>
</feature>
<evidence type="ECO:0000259" key="4">
    <source>
        <dbReference type="Pfam" id="PF18962"/>
    </source>
</evidence>
<feature type="chain" id="PRO_5003012151" description="T9SS type A sorting domain-containing protein" evidence="2">
    <location>
        <begin position="19"/>
        <end position="908"/>
    </location>
</feature>
<keyword evidence="6" id="KW-1185">Reference proteome</keyword>
<dbReference type="AlphaFoldDB" id="D0MGU3"/>
<dbReference type="eggNOG" id="COG3419">
    <property type="taxonomic scope" value="Bacteria"/>
</dbReference>
<dbReference type="RefSeq" id="WP_012843340.1">
    <property type="nucleotide sequence ID" value="NC_013501.1"/>
</dbReference>
<dbReference type="Pfam" id="PF18962">
    <property type="entry name" value="Por_Secre_tail"/>
    <property type="match status" value="1"/>
</dbReference>
<sequence length="908" mass="98655">MRRLMLLLTLALAAAAQAQDLEVVSTTPAHGSAGVDPTTAVSITFNKAINPADSLLIFPLDTLLQQQLTDPSRVTFSPDGTTITFNVTHQTNRDYTWVVHYVKGVDESRLARHYVFHYTTAAATGPYTVSGQLVEMQGGPGKRPLSVPPRLFTFRTLSATRARPSASSGSGPFTLADTPRLAARPLPIQSNHLGNWYVTLWPTAEPEGDPVRVAATNPDGSFAIEYVRPGTYYLWAFFLAPDFTGPLSFSFYDQNEDGTPDPLQISSNLSGLTIPLIRLEPLTALQAAQVAQMALASVAPDAQIVFIQGVPDENGRALSWGFTAYSPSQQTAYGLSTWGTTSAAPQMALPSPTPYDQMAPLPLDNMADSDVIVAAYRSRFPAAGNTERFLLQAGQLARYFDGLGILPITLYPLDPEQSIWLVQENRSLPTPLEGNLEYSAAYDLSGNELVAYEPATAVEALQAAWQRVAPAKRILQSDGIVAFSSNSFDPYSGKASYWTVDLVAGGQALNLTLSNTLVTRIDTLNWTDWADTPKIPFPEIIDSDQAADTARARSAADFLNAHDNESVSSWLEGGFLAEQYGLQVDPNTPLYALRLEAYPGWTSKRAERRTIAQASATYFVHMTTGAFVEAQTFEPIGPFTARAPLQAVRDSLAENYPGAELKRIFSDGVNPDGTASWWTYDAYQSDANTQITVAVSAPEETFAFEFYPSSPPTDPVADWPTLPESFIDSGEAMATAMASGGSAFLESHPEAWITMEGRAMPDRYPHLEGHFIWEIIFRGFTSGKRAATLAQEDSLVVLVDMVTGALLIPPVVDANETLPDDTRLVLRSIYPNPANRTAVVVVQVPRTERIRLVVYNLLGQEVARLIDGPVAAGEHRLRWSVSALPAGLYLVRLQGSDGVQTLPVVVAH</sequence>
<proteinExistence type="predicted"/>
<dbReference type="HOGENOM" id="CLU_319794_0_0_10"/>
<dbReference type="Pfam" id="PF13205">
    <property type="entry name" value="Big_5"/>
    <property type="match status" value="1"/>
</dbReference>
<dbReference type="Gene3D" id="2.60.40.4070">
    <property type="match status" value="1"/>
</dbReference>
<keyword evidence="1 2" id="KW-0732">Signal</keyword>
<name>D0MGU3_RHOM4</name>
<accession>D0MGU3</accession>
<dbReference type="Proteomes" id="UP000002221">
    <property type="component" value="Chromosome"/>
</dbReference>
<dbReference type="OrthoDB" id="9801077at2"/>
<reference evidence="5 6" key="1">
    <citation type="journal article" date="2009" name="Stand. Genomic Sci.">
        <title>Complete genome sequence of Rhodothermus marinus type strain (R-10).</title>
        <authorList>
            <person name="Nolan M."/>
            <person name="Tindall B.J."/>
            <person name="Pomrenke H."/>
            <person name="Lapidus A."/>
            <person name="Copeland A."/>
            <person name="Glavina Del Rio T."/>
            <person name="Lucas S."/>
            <person name="Chen F."/>
            <person name="Tice H."/>
            <person name="Cheng J.F."/>
            <person name="Saunders E."/>
            <person name="Han C."/>
            <person name="Bruce D."/>
            <person name="Goodwin L."/>
            <person name="Chain P."/>
            <person name="Pitluck S."/>
            <person name="Ovchinikova G."/>
            <person name="Pati A."/>
            <person name="Ivanova N."/>
            <person name="Mavromatis K."/>
            <person name="Chen A."/>
            <person name="Palaniappan K."/>
            <person name="Land M."/>
            <person name="Hauser L."/>
            <person name="Chang Y.J."/>
            <person name="Jeffries C.D."/>
            <person name="Brettin T."/>
            <person name="Goker M."/>
            <person name="Bristow J."/>
            <person name="Eisen J.A."/>
            <person name="Markowitz V."/>
            <person name="Hugenholtz P."/>
            <person name="Kyrpides N.C."/>
            <person name="Klenk H.P."/>
            <person name="Detter J.C."/>
        </authorList>
    </citation>
    <scope>NUCLEOTIDE SEQUENCE [LARGE SCALE GENOMIC DNA]</scope>
    <source>
        <strain evidence="6">ATCC 43812 / DSM 4252 / R-10</strain>
    </source>
</reference>
<feature type="domain" description="SbsA Ig-like" evidence="3">
    <location>
        <begin position="20"/>
        <end position="120"/>
    </location>
</feature>
<dbReference type="NCBIfam" id="TIGR04183">
    <property type="entry name" value="Por_Secre_tail"/>
    <property type="match status" value="1"/>
</dbReference>
<dbReference type="STRING" id="518766.Rmar_0831"/>
<dbReference type="KEGG" id="rmr:Rmar_0831"/>